<reference evidence="5 6" key="1">
    <citation type="submission" date="2016-05" db="EMBL/GenBank/DDBJ databases">
        <title>Genome Sequence of Pseudomonas citronellolis Strain SJTE-3, an Estrogens and Persistent Organic Pollutants degradation strain.</title>
        <authorList>
            <person name="Liang R."/>
        </authorList>
    </citation>
    <scope>NUCLEOTIDE SEQUENCE [LARGE SCALE GENOMIC DNA]</scope>
    <source>
        <strain evidence="5 6">SJTE-3</strain>
        <plasmid evidence="6">Plasmid prbl16</plasmid>
    </source>
</reference>
<gene>
    <name evidence="5" type="ORF">A9C11_33450</name>
</gene>
<protein>
    <recommendedName>
        <fullName evidence="4">HTH cro/C1-type domain-containing protein</fullName>
    </recommendedName>
</protein>
<dbReference type="Gene3D" id="1.10.260.40">
    <property type="entry name" value="lambda repressor-like DNA-binding domains"/>
    <property type="match status" value="2"/>
</dbReference>
<evidence type="ECO:0000256" key="2">
    <source>
        <dbReference type="ARBA" id="ARBA00023125"/>
    </source>
</evidence>
<sequence>MSTPSRPLVTPIDLAALREAFRLSQQQVAEILGVHRTTVIDWEKGNQPNWLHLACLGIPTTLVLRSAVSALTAEDLISARGYLNLEQAELACHLGVHVRTVRTWESKTPPTWLPIALIGLSLQLQAPFWHARIATK</sequence>
<dbReference type="PROSITE" id="PS50943">
    <property type="entry name" value="HTH_CROC1"/>
    <property type="match status" value="1"/>
</dbReference>
<organism evidence="5 6">
    <name type="scientific">Pseudomonas citronellolis</name>
    <dbReference type="NCBI Taxonomy" id="53408"/>
    <lineage>
        <taxon>Bacteria</taxon>
        <taxon>Pseudomonadati</taxon>
        <taxon>Pseudomonadota</taxon>
        <taxon>Gammaproteobacteria</taxon>
        <taxon>Pseudomonadales</taxon>
        <taxon>Pseudomonadaceae</taxon>
        <taxon>Pseudomonas</taxon>
    </lineage>
</organism>
<keyword evidence="3" id="KW-0804">Transcription</keyword>
<dbReference type="GeneID" id="93445035"/>
<dbReference type="Proteomes" id="UP000077748">
    <property type="component" value="Plasmid pRBL16"/>
</dbReference>
<feature type="domain" description="HTH cro/C1-type" evidence="4">
    <location>
        <begin position="14"/>
        <end position="46"/>
    </location>
</feature>
<evidence type="ECO:0000313" key="5">
    <source>
        <dbReference type="EMBL" id="ANI18961.1"/>
    </source>
</evidence>
<dbReference type="Pfam" id="PF01381">
    <property type="entry name" value="HTH_3"/>
    <property type="match status" value="1"/>
</dbReference>
<dbReference type="CDD" id="cd00093">
    <property type="entry name" value="HTH_XRE"/>
    <property type="match status" value="1"/>
</dbReference>
<keyword evidence="2" id="KW-0238">DNA-binding</keyword>
<dbReference type="GO" id="GO:0003677">
    <property type="term" value="F:DNA binding"/>
    <property type="evidence" value="ECO:0007669"/>
    <property type="project" value="UniProtKB-KW"/>
</dbReference>
<accession>A0A1A9KN98</accession>
<evidence type="ECO:0000256" key="1">
    <source>
        <dbReference type="ARBA" id="ARBA00023015"/>
    </source>
</evidence>
<dbReference type="InterPro" id="IPR001387">
    <property type="entry name" value="Cro/C1-type_HTH"/>
</dbReference>
<dbReference type="SMART" id="SM00530">
    <property type="entry name" value="HTH_XRE"/>
    <property type="match status" value="1"/>
</dbReference>
<dbReference type="EMBL" id="CP015879">
    <property type="protein sequence ID" value="ANI18961.1"/>
    <property type="molecule type" value="Genomic_DNA"/>
</dbReference>
<keyword evidence="1" id="KW-0805">Transcription regulation</keyword>
<evidence type="ECO:0000259" key="4">
    <source>
        <dbReference type="PROSITE" id="PS50943"/>
    </source>
</evidence>
<evidence type="ECO:0000256" key="3">
    <source>
        <dbReference type="ARBA" id="ARBA00023163"/>
    </source>
</evidence>
<geneLocation type="plasmid" evidence="6">
    <name>prbl16</name>
</geneLocation>
<proteinExistence type="predicted"/>
<evidence type="ECO:0000313" key="6">
    <source>
        <dbReference type="Proteomes" id="UP000077748"/>
    </source>
</evidence>
<dbReference type="AlphaFoldDB" id="A0A1A9KN98"/>
<dbReference type="SUPFAM" id="SSF47413">
    <property type="entry name" value="lambda repressor-like DNA-binding domains"/>
    <property type="match status" value="2"/>
</dbReference>
<keyword evidence="5" id="KW-0614">Plasmid</keyword>
<dbReference type="PANTHER" id="PTHR36511:SF3">
    <property type="entry name" value="ANTITOXIN HIGA-2"/>
    <property type="match status" value="1"/>
</dbReference>
<name>A0A1A9KN98_9PSED</name>
<dbReference type="InterPro" id="IPR010982">
    <property type="entry name" value="Lambda_DNA-bd_dom_sf"/>
</dbReference>
<dbReference type="RefSeq" id="WP_010792699.1">
    <property type="nucleotide sequence ID" value="NZ_CP015879.1"/>
</dbReference>
<dbReference type="InterPro" id="IPR052359">
    <property type="entry name" value="HTH-type_reg/antitoxin"/>
</dbReference>
<dbReference type="PANTHER" id="PTHR36511">
    <property type="entry name" value="MERR FAMILY BACTERIAL REGULATORY PROTEIN"/>
    <property type="match status" value="1"/>
</dbReference>